<dbReference type="SUPFAM" id="SSF50129">
    <property type="entry name" value="GroES-like"/>
    <property type="match status" value="1"/>
</dbReference>
<evidence type="ECO:0000256" key="5">
    <source>
        <dbReference type="ARBA" id="ARBA00023002"/>
    </source>
</evidence>
<evidence type="ECO:0000256" key="2">
    <source>
        <dbReference type="ARBA" id="ARBA00008072"/>
    </source>
</evidence>
<keyword evidence="10" id="KW-1185">Reference proteome</keyword>
<evidence type="ECO:0000256" key="1">
    <source>
        <dbReference type="ARBA" id="ARBA00001947"/>
    </source>
</evidence>
<dbReference type="Gene3D" id="3.90.180.10">
    <property type="entry name" value="Medium-chain alcohol dehydrogenases, catalytic domain"/>
    <property type="match status" value="1"/>
</dbReference>
<feature type="domain" description="Alcohol dehydrogenase-like N-terminal" evidence="8">
    <location>
        <begin position="25"/>
        <end position="136"/>
    </location>
</feature>
<dbReference type="SUPFAM" id="SSF51735">
    <property type="entry name" value="NAD(P)-binding Rossmann-fold domains"/>
    <property type="match status" value="1"/>
</dbReference>
<feature type="domain" description="Alcohol dehydrogenase-like C-terminal" evidence="7">
    <location>
        <begin position="177"/>
        <end position="291"/>
    </location>
</feature>
<dbReference type="InterPro" id="IPR011032">
    <property type="entry name" value="GroES-like_sf"/>
</dbReference>
<comment type="similarity">
    <text evidence="2 6">Belongs to the zinc-containing alcohol dehydrogenase family.</text>
</comment>
<reference evidence="10" key="1">
    <citation type="submission" date="2016-03" db="EMBL/GenBank/DDBJ databases">
        <title>Complete genome sequence of Solimmundus cernigliae, representing a novel lineage of polycyclic aromatic hydrocarbon degraders within the Gammaproteobacteria.</title>
        <authorList>
            <person name="Singleton D.R."/>
            <person name="Dickey A.N."/>
            <person name="Scholl E.H."/>
            <person name="Wright F.A."/>
            <person name="Aitken M.D."/>
        </authorList>
    </citation>
    <scope>NUCLEOTIDE SEQUENCE [LARGE SCALE GENOMIC DNA]</scope>
    <source>
        <strain evidence="10">TR3.2</strain>
    </source>
</reference>
<dbReference type="PANTHER" id="PTHR42813:SF4">
    <property type="entry name" value="NADP-DEPENDENT ISOPROPANOL DEHYDROGENASE"/>
    <property type="match status" value="1"/>
</dbReference>
<sequence length="345" mass="36490">MKALVYQGPGKKALEDRPIPEVKAPTDAVVKIVKTTICGTDLHILKGDVPTCSPGRILGHEGVGMVEKTGPGVTAFRPGDRVLISCISACGKCEYCRRGMYSHCTTGGWILGNEIDGTQAEYVRIPHADTSLYPIPAGADEEALVMLSDILPTGFECGVLNGRVEPGSTVAIVGGGPIGLAALLTAQFYSPAEIIMIDLDDNRLQMAKRFGATATVNAAGGEAAETVMKMTGGRGVDTAIEAVGVPASFVTCEDIVAPGGTIANVGVHGAKVDLHLERLWSRNITITTRLVDTVTTPMLLKTVQSRKIDPKQLITHRFKLDQILDAYDTFGRAASTHALKVIVEA</sequence>
<dbReference type="InterPro" id="IPR036291">
    <property type="entry name" value="NAD(P)-bd_dom_sf"/>
</dbReference>
<dbReference type="PROSITE" id="PS00059">
    <property type="entry name" value="ADH_ZINC"/>
    <property type="match status" value="1"/>
</dbReference>
<dbReference type="OrthoDB" id="9773078at2"/>
<evidence type="ECO:0000259" key="8">
    <source>
        <dbReference type="Pfam" id="PF08240"/>
    </source>
</evidence>
<comment type="cofactor">
    <cofactor evidence="1 6">
        <name>Zn(2+)</name>
        <dbReference type="ChEBI" id="CHEBI:29105"/>
    </cofactor>
</comment>
<keyword evidence="4 6" id="KW-0862">Zinc</keyword>
<dbReference type="InParanoid" id="A0A1B1YT62"/>
<evidence type="ECO:0000256" key="6">
    <source>
        <dbReference type="RuleBase" id="RU361277"/>
    </source>
</evidence>
<gene>
    <name evidence="9" type="ORF">PG2T_06900</name>
</gene>
<evidence type="ECO:0000256" key="4">
    <source>
        <dbReference type="ARBA" id="ARBA00022833"/>
    </source>
</evidence>
<dbReference type="Gene3D" id="3.40.50.720">
    <property type="entry name" value="NAD(P)-binding Rossmann-like Domain"/>
    <property type="match status" value="1"/>
</dbReference>
<keyword evidence="3 6" id="KW-0479">Metal-binding</keyword>
<dbReference type="AlphaFoldDB" id="A0A1B1YT62"/>
<dbReference type="CDD" id="cd08286">
    <property type="entry name" value="FDH_like_ADH2"/>
    <property type="match status" value="1"/>
</dbReference>
<name>A0A1B1YT62_9GAMM</name>
<evidence type="ECO:0000313" key="10">
    <source>
        <dbReference type="Proteomes" id="UP000092952"/>
    </source>
</evidence>
<dbReference type="InterPro" id="IPR013154">
    <property type="entry name" value="ADH-like_N"/>
</dbReference>
<dbReference type="KEGG" id="gbi:PG2T_06900"/>
<protein>
    <submittedName>
        <fullName evidence="9">Alcohol dehydrogenase</fullName>
    </submittedName>
</protein>
<evidence type="ECO:0000256" key="3">
    <source>
        <dbReference type="ARBA" id="ARBA00022723"/>
    </source>
</evidence>
<dbReference type="EMBL" id="CP014671">
    <property type="protein sequence ID" value="ANX03946.1"/>
    <property type="molecule type" value="Genomic_DNA"/>
</dbReference>
<dbReference type="GO" id="GO:0008270">
    <property type="term" value="F:zinc ion binding"/>
    <property type="evidence" value="ECO:0007669"/>
    <property type="project" value="InterPro"/>
</dbReference>
<dbReference type="Proteomes" id="UP000092952">
    <property type="component" value="Chromosome"/>
</dbReference>
<dbReference type="Pfam" id="PF00107">
    <property type="entry name" value="ADH_zinc_N"/>
    <property type="match status" value="1"/>
</dbReference>
<organism evidence="9 10">
    <name type="scientific">Immundisolibacter cernigliae</name>
    <dbReference type="NCBI Taxonomy" id="1810504"/>
    <lineage>
        <taxon>Bacteria</taxon>
        <taxon>Pseudomonadati</taxon>
        <taxon>Pseudomonadota</taxon>
        <taxon>Gammaproteobacteria</taxon>
        <taxon>Immundisolibacterales</taxon>
        <taxon>Immundisolibacteraceae</taxon>
        <taxon>Immundisolibacter</taxon>
    </lineage>
</organism>
<evidence type="ECO:0000313" key="9">
    <source>
        <dbReference type="EMBL" id="ANX03946.1"/>
    </source>
</evidence>
<evidence type="ECO:0000259" key="7">
    <source>
        <dbReference type="Pfam" id="PF00107"/>
    </source>
</evidence>
<keyword evidence="5" id="KW-0560">Oxidoreductase</keyword>
<dbReference type="FunCoup" id="A0A1B1YT62">
    <property type="interactions" value="119"/>
</dbReference>
<dbReference type="STRING" id="1810504.PG2T_06900"/>
<dbReference type="InterPro" id="IPR013149">
    <property type="entry name" value="ADH-like_C"/>
</dbReference>
<dbReference type="GO" id="GO:0016491">
    <property type="term" value="F:oxidoreductase activity"/>
    <property type="evidence" value="ECO:0007669"/>
    <property type="project" value="UniProtKB-KW"/>
</dbReference>
<dbReference type="Pfam" id="PF08240">
    <property type="entry name" value="ADH_N"/>
    <property type="match status" value="1"/>
</dbReference>
<dbReference type="RefSeq" id="WP_068803718.1">
    <property type="nucleotide sequence ID" value="NZ_CP014671.1"/>
</dbReference>
<dbReference type="PANTHER" id="PTHR42813">
    <property type="entry name" value="ZINC-TYPE ALCOHOL DEHYDROGENASE-LIKE"/>
    <property type="match status" value="1"/>
</dbReference>
<dbReference type="InterPro" id="IPR002328">
    <property type="entry name" value="ADH_Zn_CS"/>
</dbReference>
<proteinExistence type="inferred from homology"/>
<accession>A0A1B1YT62</accession>